<organism evidence="1 2">
    <name type="scientific">Motilibacter peucedani</name>
    <dbReference type="NCBI Taxonomy" id="598650"/>
    <lineage>
        <taxon>Bacteria</taxon>
        <taxon>Bacillati</taxon>
        <taxon>Actinomycetota</taxon>
        <taxon>Actinomycetes</taxon>
        <taxon>Motilibacterales</taxon>
        <taxon>Motilibacteraceae</taxon>
        <taxon>Motilibacter</taxon>
    </lineage>
</organism>
<comment type="caution">
    <text evidence="1">The sequence shown here is derived from an EMBL/GenBank/DDBJ whole genome shotgun (WGS) entry which is preliminary data.</text>
</comment>
<dbReference type="OrthoDB" id="3782200at2"/>
<dbReference type="EMBL" id="RBWV01000009">
    <property type="protein sequence ID" value="RKS80192.1"/>
    <property type="molecule type" value="Genomic_DNA"/>
</dbReference>
<dbReference type="Proteomes" id="UP000281955">
    <property type="component" value="Unassembled WGS sequence"/>
</dbReference>
<protein>
    <submittedName>
        <fullName evidence="1">Uncharacterized protein</fullName>
    </submittedName>
</protein>
<evidence type="ECO:0000313" key="1">
    <source>
        <dbReference type="EMBL" id="RKS80192.1"/>
    </source>
</evidence>
<evidence type="ECO:0000313" key="2">
    <source>
        <dbReference type="Proteomes" id="UP000281955"/>
    </source>
</evidence>
<proteinExistence type="predicted"/>
<name>A0A420XTK5_9ACTN</name>
<sequence>MYSLVSSPVLGFDLVRRPGGSDTAAVVAAALDLTAADLPALAAAAPADRDRADAWAGVARATRDSVDLRTLASRTRGTTGPATLAALRGLETTQVGGLEDLLRCVRHDVFDWTWRTGNGLAVQDDASTRAVAAVCDAVAASYAGSALSTADRGVLLEAWRRAAAHRSLPRDLGPGSASVHRLLFRVRTCLPADRDAVRAAADQYRRTSGASTGTSSWALAVHNASWAAHLSDRTRVAAQAQMLAVMTTQAAGFGTSDCAGGVWNLVSGAVHALVVADLLADADVDALVEPLAGVLGPLR</sequence>
<dbReference type="AlphaFoldDB" id="A0A420XTK5"/>
<reference evidence="1 2" key="1">
    <citation type="submission" date="2018-10" db="EMBL/GenBank/DDBJ databases">
        <title>Genomic Encyclopedia of Archaeal and Bacterial Type Strains, Phase II (KMG-II): from individual species to whole genera.</title>
        <authorList>
            <person name="Goeker M."/>
        </authorList>
    </citation>
    <scope>NUCLEOTIDE SEQUENCE [LARGE SCALE GENOMIC DNA]</scope>
    <source>
        <strain evidence="1 2">RP-AC37</strain>
    </source>
</reference>
<gene>
    <name evidence="1" type="ORF">CLV35_0613</name>
</gene>
<dbReference type="InParanoid" id="A0A420XTK5"/>
<keyword evidence="2" id="KW-1185">Reference proteome</keyword>
<accession>A0A420XTK5</accession>
<dbReference type="RefSeq" id="WP_121191913.1">
    <property type="nucleotide sequence ID" value="NZ_RBWV01000009.1"/>
</dbReference>